<dbReference type="GO" id="GO:0017168">
    <property type="term" value="F:5-oxoprolinase (ATP-hydrolyzing) activity"/>
    <property type="evidence" value="ECO:0007669"/>
    <property type="project" value="TreeGrafter"/>
</dbReference>
<sequence>MCASILETSVTQTASAPGARRFRVGFDVGGTFTDFTLLAEHSGELHYFKVPSTPHDPAEAIQTGLAHLIREHEIAGSELAHVGHGTTVATNMVIERRGSRCALVTTRGFRDVLEIGRQTRPHLYDYNVTKPQPLAPREWRFEVTERVGADGSVLQALDEDEVVAVARELAAARVESVAICFMHSYRNDAHERRTRDILAEHLPGVYLSVSSEILPEFREYERMSTTALNAYVGPRMAGYMRSLVSSVRAMGVAAEPTTVHSNGGLMSVESVLTAPVRTCVSGPAAGVIGATELGRVAGLPNLITFDVGGTSTDVSLVAELRPLFTSSRLVADYPVKTQMVDVHVIGAGGGSIARIDDAGALKVGPQSAGAVPGPIAYNRGGQVVTITDAHVVLGRLNPVALLEGRMAVHARQAREALEAQIARPLGLSVEEAAYGILRIANSNMARAVRAVSTERGHDIRKFALCAFGGAGGLHAAELARDCGIGTLLIPQEPGTMCARGILLSDISMDFVQTLMAHATANGWTAVRQALEALAGKARAWLSSEGVGDSEQRLSAVIDARYQGQNFEIAVPLDGMQLMPLDAFVAAFSAAHVREYGYDAAGRPVEIVNCRVRATGLVPRAPLARVQGGENVAGALKERRNVYFEGEGWVDTPILRRALLPVGEPLDGPAVIEEMSSTTVVLPGQQARADEYGNLVVNLNS</sequence>
<dbReference type="Pfam" id="PF01968">
    <property type="entry name" value="Hydantoinase_A"/>
    <property type="match status" value="1"/>
</dbReference>
<protein>
    <submittedName>
        <fullName evidence="4">Hydantoinase/oxoprolinase family protein</fullName>
    </submittedName>
</protein>
<name>A0A424WAQ9_ALCXX</name>
<evidence type="ECO:0000259" key="1">
    <source>
        <dbReference type="Pfam" id="PF01968"/>
    </source>
</evidence>
<dbReference type="PANTHER" id="PTHR11365">
    <property type="entry name" value="5-OXOPROLINASE RELATED"/>
    <property type="match status" value="1"/>
</dbReference>
<dbReference type="Pfam" id="PF05378">
    <property type="entry name" value="Hydant_A_N"/>
    <property type="match status" value="1"/>
</dbReference>
<reference evidence="4 5" key="1">
    <citation type="submission" date="2018-08" db="EMBL/GenBank/DDBJ databases">
        <title>Achromobacter xylosoxidans Genome sequencing and assembly.</title>
        <authorList>
            <person name="Wang R."/>
            <person name="Rensing C."/>
            <person name="Li Y."/>
        </authorList>
    </citation>
    <scope>NUCLEOTIDE SEQUENCE [LARGE SCALE GENOMIC DNA]</scope>
    <source>
        <strain evidence="4 5">GD003A</strain>
    </source>
</reference>
<organism evidence="4 5">
    <name type="scientific">Alcaligenes xylosoxydans xylosoxydans</name>
    <name type="common">Achromobacter xylosoxidans</name>
    <dbReference type="NCBI Taxonomy" id="85698"/>
    <lineage>
        <taxon>Bacteria</taxon>
        <taxon>Pseudomonadati</taxon>
        <taxon>Pseudomonadota</taxon>
        <taxon>Betaproteobacteria</taxon>
        <taxon>Burkholderiales</taxon>
        <taxon>Alcaligenaceae</taxon>
        <taxon>Achromobacter</taxon>
    </lineage>
</organism>
<feature type="domain" description="Acetophenone carboxylase-like C-terminal" evidence="3">
    <location>
        <begin position="524"/>
        <end position="691"/>
    </location>
</feature>
<dbReference type="InterPro" id="IPR045079">
    <property type="entry name" value="Oxoprolinase-like"/>
</dbReference>
<dbReference type="AlphaFoldDB" id="A0A424WAQ9"/>
<proteinExistence type="predicted"/>
<feature type="domain" description="Hydantoinase/oxoprolinase N-terminal" evidence="2">
    <location>
        <begin position="23"/>
        <end position="201"/>
    </location>
</feature>
<dbReference type="GO" id="GO:0005829">
    <property type="term" value="C:cytosol"/>
    <property type="evidence" value="ECO:0007669"/>
    <property type="project" value="TreeGrafter"/>
</dbReference>
<accession>A0A424WAQ9</accession>
<evidence type="ECO:0000313" key="5">
    <source>
        <dbReference type="Proteomes" id="UP000285324"/>
    </source>
</evidence>
<evidence type="ECO:0000259" key="3">
    <source>
        <dbReference type="Pfam" id="PF19278"/>
    </source>
</evidence>
<dbReference type="GO" id="GO:0006749">
    <property type="term" value="P:glutathione metabolic process"/>
    <property type="evidence" value="ECO:0007669"/>
    <property type="project" value="TreeGrafter"/>
</dbReference>
<dbReference type="InterPro" id="IPR049517">
    <property type="entry name" value="ACX-like_C"/>
</dbReference>
<dbReference type="OrthoDB" id="9768323at2"/>
<dbReference type="EMBL" id="QVXO01000027">
    <property type="protein sequence ID" value="RPJ90413.1"/>
    <property type="molecule type" value="Genomic_DNA"/>
</dbReference>
<evidence type="ECO:0000259" key="2">
    <source>
        <dbReference type="Pfam" id="PF05378"/>
    </source>
</evidence>
<comment type="caution">
    <text evidence="4">The sequence shown here is derived from an EMBL/GenBank/DDBJ whole genome shotgun (WGS) entry which is preliminary data.</text>
</comment>
<dbReference type="InterPro" id="IPR002821">
    <property type="entry name" value="Hydantoinase_A"/>
</dbReference>
<feature type="domain" description="Hydantoinase A/oxoprolinase" evidence="1">
    <location>
        <begin position="222"/>
        <end position="507"/>
    </location>
</feature>
<dbReference type="Proteomes" id="UP000285324">
    <property type="component" value="Unassembled WGS sequence"/>
</dbReference>
<evidence type="ECO:0000313" key="4">
    <source>
        <dbReference type="EMBL" id="RPJ90413.1"/>
    </source>
</evidence>
<dbReference type="PANTHER" id="PTHR11365:SF23">
    <property type="entry name" value="HYPOTHETICAL 5-OXOPROLINASE (EUROFUNG)-RELATED"/>
    <property type="match status" value="1"/>
</dbReference>
<dbReference type="Pfam" id="PF19278">
    <property type="entry name" value="Hydant_A_C"/>
    <property type="match status" value="1"/>
</dbReference>
<dbReference type="InterPro" id="IPR008040">
    <property type="entry name" value="Hydant_A_N"/>
</dbReference>
<gene>
    <name evidence="4" type="ORF">DY367_18135</name>
</gene>